<comment type="cofactor">
    <cofactor evidence="1 11 12">
        <name>heme</name>
        <dbReference type="ChEBI" id="CHEBI:30413"/>
    </cofactor>
</comment>
<comment type="function">
    <text evidence="2 11">Catalyzes the production of nitric oxide.</text>
</comment>
<evidence type="ECO:0000256" key="9">
    <source>
        <dbReference type="ARBA" id="ARBA00023004"/>
    </source>
</evidence>
<protein>
    <recommendedName>
        <fullName evidence="5 11">Nitric oxide synthase oxygenase</fullName>
        <ecNumber evidence="4 11">1.14.14.47</ecNumber>
    </recommendedName>
</protein>
<dbReference type="RefSeq" id="WP_094013374.1">
    <property type="nucleotide sequence ID" value="NZ_NMQW01000002.1"/>
</dbReference>
<name>A0A229UXC9_9BACL</name>
<comment type="subunit">
    <text evidence="11">Homodimer.</text>
</comment>
<dbReference type="Proteomes" id="UP000215509">
    <property type="component" value="Unassembled WGS sequence"/>
</dbReference>
<evidence type="ECO:0000313" key="14">
    <source>
        <dbReference type="EMBL" id="OXM88127.1"/>
    </source>
</evidence>
<evidence type="ECO:0000256" key="2">
    <source>
        <dbReference type="ARBA" id="ARBA00002642"/>
    </source>
</evidence>
<dbReference type="GO" id="GO:0004517">
    <property type="term" value="F:nitric-oxide synthase activity"/>
    <property type="evidence" value="ECO:0007669"/>
    <property type="project" value="InterPro"/>
</dbReference>
<comment type="catalytic activity">
    <reaction evidence="10">
        <text>3 reduced [flavodoxin] + 2 L-arginine + 4 O2 = 3 oxidized [flavodoxin] + 2 L-citrulline + 2 nitric oxide + 4 H2O + 5 H(+)</text>
        <dbReference type="Rhea" id="RHEA:52324"/>
        <dbReference type="Rhea" id="RHEA-COMP:10622"/>
        <dbReference type="Rhea" id="RHEA-COMP:10623"/>
        <dbReference type="ChEBI" id="CHEBI:15377"/>
        <dbReference type="ChEBI" id="CHEBI:15378"/>
        <dbReference type="ChEBI" id="CHEBI:15379"/>
        <dbReference type="ChEBI" id="CHEBI:16480"/>
        <dbReference type="ChEBI" id="CHEBI:32682"/>
        <dbReference type="ChEBI" id="CHEBI:57618"/>
        <dbReference type="ChEBI" id="CHEBI:57743"/>
        <dbReference type="ChEBI" id="CHEBI:58210"/>
        <dbReference type="EC" id="1.14.14.47"/>
    </reaction>
</comment>
<dbReference type="Gene3D" id="3.90.1230.10">
    <property type="entry name" value="Nitric Oxide Synthase, Chain A, domain 3"/>
    <property type="match status" value="1"/>
</dbReference>
<evidence type="ECO:0000256" key="1">
    <source>
        <dbReference type="ARBA" id="ARBA00001971"/>
    </source>
</evidence>
<dbReference type="OrthoDB" id="3398374at2"/>
<evidence type="ECO:0000256" key="6">
    <source>
        <dbReference type="ARBA" id="ARBA00022617"/>
    </source>
</evidence>
<dbReference type="InterPro" id="IPR044940">
    <property type="entry name" value="NOS_dom_2"/>
</dbReference>
<evidence type="ECO:0000259" key="13">
    <source>
        <dbReference type="PROSITE" id="PS60001"/>
    </source>
</evidence>
<dbReference type="InterPro" id="IPR044944">
    <property type="entry name" value="NOS_dom_3"/>
</dbReference>
<dbReference type="GO" id="GO:0046872">
    <property type="term" value="F:metal ion binding"/>
    <property type="evidence" value="ECO:0007669"/>
    <property type="project" value="UniProtKB-KW"/>
</dbReference>
<evidence type="ECO:0000256" key="12">
    <source>
        <dbReference type="PIRSR" id="PIRSR037219-1"/>
    </source>
</evidence>
<keyword evidence="6 11" id="KW-0349">Heme</keyword>
<comment type="miscellaneous">
    <text evidence="11">This protein is similar to the oxygenase domain of eukaryotic nitric oxide synthases but lacks the reductase domain which, in eukaryotes, is responsible for transfer of electrons to the ferric heme during nitric oxide synthesis.</text>
</comment>
<gene>
    <name evidence="14" type="ORF">CF651_03290</name>
</gene>
<keyword evidence="9 11" id="KW-0408">Iron</keyword>
<dbReference type="InterPro" id="IPR044943">
    <property type="entry name" value="NOS_dom_1"/>
</dbReference>
<dbReference type="PIRSF" id="PIRSF037219">
    <property type="entry name" value="NOS_oxygenase"/>
    <property type="match status" value="1"/>
</dbReference>
<evidence type="ECO:0000256" key="3">
    <source>
        <dbReference type="ARBA" id="ARBA00005411"/>
    </source>
</evidence>
<comment type="caution">
    <text evidence="14">The sequence shown here is derived from an EMBL/GenBank/DDBJ whole genome shotgun (WGS) entry which is preliminary data.</text>
</comment>
<evidence type="ECO:0000256" key="8">
    <source>
        <dbReference type="ARBA" id="ARBA00023002"/>
    </source>
</evidence>
<keyword evidence="8 11" id="KW-0560">Oxidoreductase</keyword>
<dbReference type="Pfam" id="PF02898">
    <property type="entry name" value="NO_synthase"/>
    <property type="match status" value="1"/>
</dbReference>
<dbReference type="SUPFAM" id="SSF56512">
    <property type="entry name" value="Nitric oxide (NO) synthase oxygenase domain"/>
    <property type="match status" value="1"/>
</dbReference>
<keyword evidence="15" id="KW-1185">Reference proteome</keyword>
<dbReference type="PANTHER" id="PTHR43410">
    <property type="entry name" value="NITRIC OXIDE SYNTHASE OXYGENASE"/>
    <property type="match status" value="1"/>
</dbReference>
<evidence type="ECO:0000256" key="10">
    <source>
        <dbReference type="ARBA" id="ARBA00048713"/>
    </source>
</evidence>
<evidence type="ECO:0000256" key="5">
    <source>
        <dbReference type="ARBA" id="ARBA00018859"/>
    </source>
</evidence>
<dbReference type="InterPro" id="IPR004030">
    <property type="entry name" value="NOS_N"/>
</dbReference>
<dbReference type="InterPro" id="IPR050607">
    <property type="entry name" value="NOS"/>
</dbReference>
<accession>A0A229UXC9</accession>
<evidence type="ECO:0000256" key="7">
    <source>
        <dbReference type="ARBA" id="ARBA00022723"/>
    </source>
</evidence>
<feature type="domain" description="Nitric oxide synthase (NOS)" evidence="13">
    <location>
        <begin position="66"/>
        <end position="73"/>
    </location>
</feature>
<evidence type="ECO:0000313" key="15">
    <source>
        <dbReference type="Proteomes" id="UP000215509"/>
    </source>
</evidence>
<sequence length="372" mass="42290">MNQTLTTLYEEAVQFIRSCYAELDRTELVTARLAQIEQAIHSNGTYEHTFEELEHGARMAWRNSNRCIGRLFWKSLQVVDRRHLHTAKEVCEALFQHISQATNHGKIVPTISLFAPEPASSSASIPTPASAPVRIWNHQLLRYAGYETEEGVVGDPASLKLTEIALRLGWKGAGTPFDILPLIIQINGGEPEWFEIPEEIVLQVPLRHPEFDWFESLQLRWYAVPMIADMKLEIGGISYVAAPFNGWYMETEIGARNLADTFRYNMLPVIAKQLGLDTHTNTSLWKDKALIELNIAVLHSFKEAGVSIVDHHTAAEQFMRFEKSEGQAGRDLTGEWKWLIPPVSPATTGIFHKGYRNEIVKPNYFHQQPPYE</sequence>
<dbReference type="InterPro" id="IPR017142">
    <property type="entry name" value="Nitric_oxide_synthase_Oase-su"/>
</dbReference>
<organism evidence="14 15">
    <name type="scientific">Paenibacillus rigui</name>
    <dbReference type="NCBI Taxonomy" id="554312"/>
    <lineage>
        <taxon>Bacteria</taxon>
        <taxon>Bacillati</taxon>
        <taxon>Bacillota</taxon>
        <taxon>Bacilli</taxon>
        <taxon>Bacillales</taxon>
        <taxon>Paenibacillaceae</taxon>
        <taxon>Paenibacillus</taxon>
    </lineage>
</organism>
<evidence type="ECO:0000256" key="11">
    <source>
        <dbReference type="PIRNR" id="PIRNR037219"/>
    </source>
</evidence>
<feature type="binding site" description="axial binding residue" evidence="12">
    <location>
        <position position="67"/>
    </location>
    <ligand>
        <name>heme</name>
        <dbReference type="ChEBI" id="CHEBI:30413"/>
    </ligand>
    <ligandPart>
        <name>Fe</name>
        <dbReference type="ChEBI" id="CHEBI:18248"/>
    </ligandPart>
</feature>
<dbReference type="Gene3D" id="3.90.340.10">
    <property type="entry name" value="Nitric Oxide Synthase, Chain A, domain 1"/>
    <property type="match status" value="1"/>
</dbReference>
<proteinExistence type="inferred from homology"/>
<dbReference type="EMBL" id="NMQW01000002">
    <property type="protein sequence ID" value="OXM88127.1"/>
    <property type="molecule type" value="Genomic_DNA"/>
</dbReference>
<dbReference type="CDD" id="cd00575">
    <property type="entry name" value="NOS_oxygenase"/>
    <property type="match status" value="1"/>
</dbReference>
<comment type="similarity">
    <text evidence="3 11">Belongs to the NOS family. Bacterial NOS oxygenase subfamily.</text>
</comment>
<dbReference type="Gene3D" id="3.90.440.10">
    <property type="entry name" value="Nitric Oxide Synthase,Heme Domain,Chain A domain 2"/>
    <property type="match status" value="1"/>
</dbReference>
<dbReference type="InterPro" id="IPR036119">
    <property type="entry name" value="NOS_N_sf"/>
</dbReference>
<dbReference type="EC" id="1.14.14.47" evidence="4 11"/>
<keyword evidence="7 11" id="KW-0479">Metal-binding</keyword>
<reference evidence="14 15" key="1">
    <citation type="submission" date="2017-07" db="EMBL/GenBank/DDBJ databases">
        <title>Genome sequencing and assembly of Paenibacillus rigui.</title>
        <authorList>
            <person name="Mayilraj S."/>
        </authorList>
    </citation>
    <scope>NUCLEOTIDE SEQUENCE [LARGE SCALE GENOMIC DNA]</scope>
    <source>
        <strain evidence="14 15">JCM 16352</strain>
    </source>
</reference>
<dbReference type="GO" id="GO:0020037">
    <property type="term" value="F:heme binding"/>
    <property type="evidence" value="ECO:0007669"/>
    <property type="project" value="InterPro"/>
</dbReference>
<dbReference type="GO" id="GO:0006809">
    <property type="term" value="P:nitric oxide biosynthetic process"/>
    <property type="evidence" value="ECO:0007669"/>
    <property type="project" value="InterPro"/>
</dbReference>
<dbReference type="PANTHER" id="PTHR43410:SF1">
    <property type="entry name" value="NITRIC OXIDE SYNTHASE"/>
    <property type="match status" value="1"/>
</dbReference>
<dbReference type="PROSITE" id="PS60001">
    <property type="entry name" value="NOS"/>
    <property type="match status" value="1"/>
</dbReference>
<evidence type="ECO:0000256" key="4">
    <source>
        <dbReference type="ARBA" id="ARBA00012735"/>
    </source>
</evidence>
<dbReference type="AlphaFoldDB" id="A0A229UXC9"/>